<name>A0ABQ8ZCS1_9EUKA</name>
<evidence type="ECO:0000256" key="2">
    <source>
        <dbReference type="PROSITE-ProRule" id="PRU00330"/>
    </source>
</evidence>
<dbReference type="SUPFAM" id="SSF75632">
    <property type="entry name" value="Cullin homology domain"/>
    <property type="match status" value="1"/>
</dbReference>
<accession>A0ABQ8ZCS1</accession>
<evidence type="ECO:0000256" key="4">
    <source>
        <dbReference type="SAM" id="MobiDB-lite"/>
    </source>
</evidence>
<dbReference type="InterPro" id="IPR016159">
    <property type="entry name" value="Cullin_repeat-like_dom_sf"/>
</dbReference>
<keyword evidence="7" id="KW-1185">Reference proteome</keyword>
<reference evidence="6" key="1">
    <citation type="submission" date="2022-08" db="EMBL/GenBank/DDBJ databases">
        <title>Novel sulfate-reducing endosymbionts in the free-living metamonad Anaeramoeba.</title>
        <authorList>
            <person name="Jerlstrom-Hultqvist J."/>
            <person name="Cepicka I."/>
            <person name="Gallot-Lavallee L."/>
            <person name="Salas-Leiva D."/>
            <person name="Curtis B.A."/>
            <person name="Zahonova K."/>
            <person name="Pipaliya S."/>
            <person name="Dacks J."/>
            <person name="Roger A.J."/>
        </authorList>
    </citation>
    <scope>NUCLEOTIDE SEQUENCE</scope>
    <source>
        <strain evidence="6">Schooner1</strain>
    </source>
</reference>
<dbReference type="SMART" id="SM00884">
    <property type="entry name" value="Cullin_Nedd8"/>
    <property type="match status" value="1"/>
</dbReference>
<dbReference type="EMBL" id="JAOAOG010000018">
    <property type="protein sequence ID" value="KAJ6254705.1"/>
    <property type="molecule type" value="Genomic_DNA"/>
</dbReference>
<dbReference type="Gene3D" id="1.10.10.10">
    <property type="entry name" value="Winged helix-like DNA-binding domain superfamily/Winged helix DNA-binding domain"/>
    <property type="match status" value="1"/>
</dbReference>
<dbReference type="Pfam" id="PF10557">
    <property type="entry name" value="Cullin_Nedd8"/>
    <property type="match status" value="1"/>
</dbReference>
<evidence type="ECO:0000256" key="1">
    <source>
        <dbReference type="ARBA" id="ARBA00006019"/>
    </source>
</evidence>
<dbReference type="InterPro" id="IPR001373">
    <property type="entry name" value="Cullin_N"/>
</dbReference>
<feature type="compositionally biased region" description="Low complexity" evidence="4">
    <location>
        <begin position="368"/>
        <end position="381"/>
    </location>
</feature>
<dbReference type="InterPro" id="IPR036390">
    <property type="entry name" value="WH_DNA-bd_sf"/>
</dbReference>
<gene>
    <name evidence="6" type="ORF">M0813_12309</name>
</gene>
<proteinExistence type="inferred from homology"/>
<dbReference type="PROSITE" id="PS50069">
    <property type="entry name" value="CULLIN_2"/>
    <property type="match status" value="1"/>
</dbReference>
<sequence length="831" mass="98149">MTNKEEKFDFNSKWKHLKEGLEYLLKLNPKVDSGNWLDYYQDVYDICSATPVPYSEDLYKQLKVFLKGYLRTIKQNFRKGQGLLSDYSNSFQKYERSMTYCTDLLKYLNKWINKKLPKKKQQNGFSSFTSLYYSYNRFEFSQISTTISGSIISSILTIRDLFKYLWYKKIFVPFKKQLFEQILESIRTERDNGIVTQSETISTAINSFVLIGIDSESPLKVYKEFEKSFFISTKDYYTVYSVTELYEPETIDVKNYMKKIEKIVKSEERRFAKIYLHPSSYSNYIQICEMQTIGNHLQILLIEFQEILNSLHEDESNEQNMKMLAKFHSLIQRVPKGLKQMKKSFEKFLIKQSEKDLKAIEEYTRTQNKSNNNNNNNNNNKNKNKNKSDEIVGKITIDPIEYISQLTGLFKKFQKIIQKGLSDDSNMYTSLQNVLIEVFSENQKTSEMLAKFFDKNLKKTNRTLSELELNQTLNDSLALLEFVKDKDVFQKYYSTLMAKRLINDSSITLDEEVEMSHKLRGVCGFEFISKIERMFKDIIISTEITENFRYSDKKRKVVEINKNNNNNNSNNNNNNNNNNNRGIIKIPVNFKILSAGCWPVRSNEKKIEIFQPLLSLFSQFEDFYSQMHNGRILKCLHSISTVVLIVRFSRKRYSIISTDYQTMVLLNFNKKNEYTAKELKSLCPIDNQDFLFVLESLVKSKMLIAEPKYVSLNEITPENVFKLNRRFYSKKKLFRLRTPGVGRIEKEGGENRMIQRKIEEERKVFIQSAIIRILKHRKRIKHIKLINEIMNQAKSRFYPSTKIIAQCILILIDKEYIERVDGVMDEYSYIA</sequence>
<dbReference type="SUPFAM" id="SSF74788">
    <property type="entry name" value="Cullin repeat-like"/>
    <property type="match status" value="1"/>
</dbReference>
<dbReference type="InterPro" id="IPR016158">
    <property type="entry name" value="Cullin_homology"/>
</dbReference>
<dbReference type="InterPro" id="IPR059120">
    <property type="entry name" value="Cullin-like_AB"/>
</dbReference>
<dbReference type="InterPro" id="IPR036388">
    <property type="entry name" value="WH-like_DNA-bd_sf"/>
</dbReference>
<dbReference type="Pfam" id="PF00888">
    <property type="entry name" value="Cullin"/>
    <property type="match status" value="1"/>
</dbReference>
<dbReference type="InterPro" id="IPR036317">
    <property type="entry name" value="Cullin_homology_sf"/>
</dbReference>
<evidence type="ECO:0000313" key="6">
    <source>
        <dbReference type="EMBL" id="KAJ6254705.1"/>
    </source>
</evidence>
<dbReference type="Pfam" id="PF26557">
    <property type="entry name" value="Cullin_AB"/>
    <property type="match status" value="1"/>
</dbReference>
<evidence type="ECO:0000259" key="5">
    <source>
        <dbReference type="PROSITE" id="PS50069"/>
    </source>
</evidence>
<protein>
    <submittedName>
        <fullName evidence="6">Cullin-2</fullName>
    </submittedName>
</protein>
<comment type="caution">
    <text evidence="6">The sequence shown here is derived from an EMBL/GenBank/DDBJ whole genome shotgun (WGS) entry which is preliminary data.</text>
</comment>
<evidence type="ECO:0000313" key="7">
    <source>
        <dbReference type="Proteomes" id="UP001150062"/>
    </source>
</evidence>
<feature type="region of interest" description="Disordered" evidence="4">
    <location>
        <begin position="365"/>
        <end position="387"/>
    </location>
</feature>
<feature type="region of interest" description="Disordered" evidence="4">
    <location>
        <begin position="561"/>
        <end position="580"/>
    </location>
</feature>
<comment type="similarity">
    <text evidence="1 2 3">Belongs to the cullin family.</text>
</comment>
<dbReference type="Proteomes" id="UP001150062">
    <property type="component" value="Unassembled WGS sequence"/>
</dbReference>
<dbReference type="Gene3D" id="3.30.230.130">
    <property type="entry name" value="Cullin, Chain C, Domain 2"/>
    <property type="match status" value="1"/>
</dbReference>
<dbReference type="Gene3D" id="1.20.1310.10">
    <property type="entry name" value="Cullin Repeats"/>
    <property type="match status" value="4"/>
</dbReference>
<dbReference type="InterPro" id="IPR045093">
    <property type="entry name" value="Cullin"/>
</dbReference>
<dbReference type="SMART" id="SM00182">
    <property type="entry name" value="CULLIN"/>
    <property type="match status" value="1"/>
</dbReference>
<dbReference type="PANTHER" id="PTHR11932">
    <property type="entry name" value="CULLIN"/>
    <property type="match status" value="1"/>
</dbReference>
<evidence type="ECO:0000256" key="3">
    <source>
        <dbReference type="RuleBase" id="RU003829"/>
    </source>
</evidence>
<dbReference type="SUPFAM" id="SSF46785">
    <property type="entry name" value="Winged helix' DNA-binding domain"/>
    <property type="match status" value="1"/>
</dbReference>
<organism evidence="6 7">
    <name type="scientific">Anaeramoeba flamelloides</name>
    <dbReference type="NCBI Taxonomy" id="1746091"/>
    <lineage>
        <taxon>Eukaryota</taxon>
        <taxon>Metamonada</taxon>
        <taxon>Anaeramoebidae</taxon>
        <taxon>Anaeramoeba</taxon>
    </lineage>
</organism>
<feature type="domain" description="Cullin family profile" evidence="5">
    <location>
        <begin position="444"/>
        <end position="698"/>
    </location>
</feature>
<dbReference type="InterPro" id="IPR019559">
    <property type="entry name" value="Cullin_neddylation_domain"/>
</dbReference>